<dbReference type="Proteomes" id="UP000759443">
    <property type="component" value="Unassembled WGS sequence"/>
</dbReference>
<feature type="domain" description="HTH tetR-type" evidence="3">
    <location>
        <begin position="11"/>
        <end position="71"/>
    </location>
</feature>
<dbReference type="PROSITE" id="PS50977">
    <property type="entry name" value="HTH_TETR_2"/>
    <property type="match status" value="1"/>
</dbReference>
<dbReference type="InterPro" id="IPR041479">
    <property type="entry name" value="TetR_CgmR_C"/>
</dbReference>
<gene>
    <name evidence="4" type="ORF">J2Z17_002222</name>
</gene>
<dbReference type="EMBL" id="JAGGJU010000005">
    <property type="protein sequence ID" value="MBP1850785.1"/>
    <property type="molecule type" value="Genomic_DNA"/>
</dbReference>
<accession>A0ABS4DYM1</accession>
<dbReference type="InterPro" id="IPR050109">
    <property type="entry name" value="HTH-type_TetR-like_transc_reg"/>
</dbReference>
<dbReference type="Gene3D" id="1.10.357.10">
    <property type="entry name" value="Tetracycline Repressor, domain 2"/>
    <property type="match status" value="1"/>
</dbReference>
<name>A0ABS4DYM1_9HYPH</name>
<dbReference type="PANTHER" id="PTHR30055">
    <property type="entry name" value="HTH-TYPE TRANSCRIPTIONAL REGULATOR RUTR"/>
    <property type="match status" value="1"/>
</dbReference>
<evidence type="ECO:0000313" key="4">
    <source>
        <dbReference type="EMBL" id="MBP1850785.1"/>
    </source>
</evidence>
<dbReference type="SUPFAM" id="SSF48498">
    <property type="entry name" value="Tetracyclin repressor-like, C-terminal domain"/>
    <property type="match status" value="1"/>
</dbReference>
<evidence type="ECO:0000256" key="2">
    <source>
        <dbReference type="PROSITE-ProRule" id="PRU00335"/>
    </source>
</evidence>
<dbReference type="Pfam" id="PF00440">
    <property type="entry name" value="TetR_N"/>
    <property type="match status" value="1"/>
</dbReference>
<dbReference type="InterPro" id="IPR001647">
    <property type="entry name" value="HTH_TetR"/>
</dbReference>
<dbReference type="InterPro" id="IPR009057">
    <property type="entry name" value="Homeodomain-like_sf"/>
</dbReference>
<organism evidence="4 5">
    <name type="scientific">Rhizobium halophytocola</name>
    <dbReference type="NCBI Taxonomy" id="735519"/>
    <lineage>
        <taxon>Bacteria</taxon>
        <taxon>Pseudomonadati</taxon>
        <taxon>Pseudomonadota</taxon>
        <taxon>Alphaproteobacteria</taxon>
        <taxon>Hyphomicrobiales</taxon>
        <taxon>Rhizobiaceae</taxon>
        <taxon>Rhizobium/Agrobacterium group</taxon>
        <taxon>Rhizobium</taxon>
    </lineage>
</organism>
<dbReference type="InterPro" id="IPR036271">
    <property type="entry name" value="Tet_transcr_reg_TetR-rel_C_sf"/>
</dbReference>
<evidence type="ECO:0000259" key="3">
    <source>
        <dbReference type="PROSITE" id="PS50977"/>
    </source>
</evidence>
<sequence length="186" mass="20150">MSTIRRKKQPDKVRRDLLDAAARMAVQRGVADVTVDAVCQEAGVTKGAFFHHYQSKAALVAAVFEDLIARFEVDLAARMSADIEPHGRFTRAYLAAVTVPGEAGSEPLWAALCVSALADSALRRGWGDWLDGKLAEHREAGDLALRIVRAAADGLWLDTIAGTPATPQELAEITKRLRAMTLEDVT</sequence>
<dbReference type="Pfam" id="PF17937">
    <property type="entry name" value="TetR_C_28"/>
    <property type="match status" value="1"/>
</dbReference>
<evidence type="ECO:0000313" key="5">
    <source>
        <dbReference type="Proteomes" id="UP000759443"/>
    </source>
</evidence>
<reference evidence="4 5" key="1">
    <citation type="submission" date="2021-03" db="EMBL/GenBank/DDBJ databases">
        <title>Genomic Encyclopedia of Type Strains, Phase IV (KMG-IV): sequencing the most valuable type-strain genomes for metagenomic binning, comparative biology and taxonomic classification.</title>
        <authorList>
            <person name="Goeker M."/>
        </authorList>
    </citation>
    <scope>NUCLEOTIDE SEQUENCE [LARGE SCALE GENOMIC DNA]</scope>
    <source>
        <strain evidence="4 5">DSM 21600</strain>
    </source>
</reference>
<keyword evidence="1 2" id="KW-0238">DNA-binding</keyword>
<feature type="DNA-binding region" description="H-T-H motif" evidence="2">
    <location>
        <begin position="34"/>
        <end position="53"/>
    </location>
</feature>
<dbReference type="RefSeq" id="WP_209944848.1">
    <property type="nucleotide sequence ID" value="NZ_JAGGJU010000005.1"/>
</dbReference>
<comment type="caution">
    <text evidence="4">The sequence shown here is derived from an EMBL/GenBank/DDBJ whole genome shotgun (WGS) entry which is preliminary data.</text>
</comment>
<protein>
    <submittedName>
        <fullName evidence="4">AcrR family transcriptional regulator</fullName>
    </submittedName>
</protein>
<dbReference type="PANTHER" id="PTHR30055:SF148">
    <property type="entry name" value="TETR-FAMILY TRANSCRIPTIONAL REGULATOR"/>
    <property type="match status" value="1"/>
</dbReference>
<dbReference type="PRINTS" id="PR00455">
    <property type="entry name" value="HTHTETR"/>
</dbReference>
<keyword evidence="5" id="KW-1185">Reference proteome</keyword>
<dbReference type="SUPFAM" id="SSF46689">
    <property type="entry name" value="Homeodomain-like"/>
    <property type="match status" value="1"/>
</dbReference>
<evidence type="ECO:0000256" key="1">
    <source>
        <dbReference type="ARBA" id="ARBA00023125"/>
    </source>
</evidence>
<proteinExistence type="predicted"/>